<dbReference type="Pfam" id="PF03807">
    <property type="entry name" value="F420_oxidored"/>
    <property type="match status" value="1"/>
</dbReference>
<keyword evidence="5" id="KW-1185">Reference proteome</keyword>
<accession>A0A9E7RV74</accession>
<dbReference type="Proteomes" id="UP001065373">
    <property type="component" value="Chromosome"/>
</dbReference>
<dbReference type="Gene3D" id="1.10.1040.10">
    <property type="entry name" value="N-(1-d-carboxylethyl)-l-norvaline Dehydrogenase, domain 2"/>
    <property type="match status" value="1"/>
</dbReference>
<dbReference type="InterPro" id="IPR051265">
    <property type="entry name" value="HIBADH-related_NP60_sf"/>
</dbReference>
<dbReference type="InterPro" id="IPR028939">
    <property type="entry name" value="P5C_Rdtase_cat_N"/>
</dbReference>
<dbReference type="InterPro" id="IPR008927">
    <property type="entry name" value="6-PGluconate_DH-like_C_sf"/>
</dbReference>
<dbReference type="InterPro" id="IPR013328">
    <property type="entry name" value="6PGD_dom2"/>
</dbReference>
<dbReference type="Pfam" id="PF09130">
    <property type="entry name" value="DUF1932"/>
    <property type="match status" value="1"/>
</dbReference>
<dbReference type="PANTHER" id="PTHR43580:SF2">
    <property type="entry name" value="CYTOKINE-LIKE NUCLEAR FACTOR N-PAC"/>
    <property type="match status" value="1"/>
</dbReference>
<dbReference type="Gene3D" id="3.40.50.720">
    <property type="entry name" value="NAD(P)-binding Rossmann-like Domain"/>
    <property type="match status" value="1"/>
</dbReference>
<dbReference type="EMBL" id="CP104550">
    <property type="protein sequence ID" value="UXH32007.1"/>
    <property type="molecule type" value="Genomic_DNA"/>
</dbReference>
<dbReference type="RefSeq" id="WP_074358433.1">
    <property type="nucleotide sequence ID" value="NZ_CP104550.1"/>
</dbReference>
<proteinExistence type="predicted"/>
<evidence type="ECO:0000313" key="4">
    <source>
        <dbReference type="EMBL" id="UXH32007.1"/>
    </source>
</evidence>
<evidence type="ECO:0000313" key="5">
    <source>
        <dbReference type="Proteomes" id="UP001369247"/>
    </source>
</evidence>
<protein>
    <submittedName>
        <fullName evidence="4">DUF1932 domain-containing protein</fullName>
    </submittedName>
</protein>
<gene>
    <name evidence="4" type="ORF">N5910_01505</name>
    <name evidence="3" type="ORF">U2150_07585</name>
</gene>
<evidence type="ECO:0000313" key="3">
    <source>
        <dbReference type="EMBL" id="MEJ8543344.1"/>
    </source>
</evidence>
<evidence type="ECO:0000259" key="1">
    <source>
        <dbReference type="Pfam" id="PF03807"/>
    </source>
</evidence>
<sequence>MRVGFIGFGEVAHTLAARLIQEGAEVFTSLEGRSPGTMRRARELGVTDSEPEEVYSADIIISAVTPASAVDAARMAGAHVRGTYVDVNNIAPLTVKRALSYIENGRVVDAAIMGSVRRKGADVRIIASGEHAGDFMALNDYGLNIELRGSRVGDASALKMLRSSYTKGVSALLWETLLAAYRMGLEEDVLEVLEYTEGDDFRKSSISRIKSSAGHAERRYEEIHEIEKMLSTVMDPVMTGCIMKVFKRISSMELPHESEDYRDILEAVR</sequence>
<dbReference type="GeneID" id="75105887"/>
<reference evidence="4" key="1">
    <citation type="submission" date="2022-09" db="EMBL/GenBank/DDBJ databases">
        <title>Characterization of three MwoI isoschizomers from sequenced genome and metagenomes.</title>
        <authorList>
            <person name="Fomenkov A."/>
            <person name="Xu S.Y."/>
            <person name="Roberts R.J."/>
        </authorList>
    </citation>
    <scope>NUCLEOTIDE SEQUENCE</scope>
    <source>
        <strain evidence="4">DSM 2970</strain>
    </source>
</reference>
<evidence type="ECO:0000259" key="2">
    <source>
        <dbReference type="Pfam" id="PF09130"/>
    </source>
</evidence>
<feature type="domain" description="Pyrroline-5-carboxylate reductase catalytic N-terminal" evidence="1">
    <location>
        <begin position="2"/>
        <end position="89"/>
    </location>
</feature>
<dbReference type="SMR" id="A0A9E7RV74"/>
<reference evidence="3 5" key="2">
    <citation type="submission" date="2023-12" db="EMBL/GenBank/DDBJ databases">
        <title>Phenotypic and Genomic Characterization of Methanothermobacter wolfeii Strain BSEL, a CO2-Capturing Archaeon with Minimal Nutrient Requirements.</title>
        <authorList>
            <person name="Ale Enriquez F."/>
            <person name="Ahring B.K."/>
        </authorList>
    </citation>
    <scope>NUCLEOTIDE SEQUENCE [LARGE SCALE GENOMIC DNA]</scope>
    <source>
        <strain evidence="3 5">BSEL-1</strain>
    </source>
</reference>
<organism evidence="4">
    <name type="scientific">Methanothermobacter wolfeii</name>
    <name type="common">Methanobacterium wolfei</name>
    <dbReference type="NCBI Taxonomy" id="145261"/>
    <lineage>
        <taxon>Archaea</taxon>
        <taxon>Methanobacteriati</taxon>
        <taxon>Methanobacteriota</taxon>
        <taxon>Methanomada group</taxon>
        <taxon>Methanobacteria</taxon>
        <taxon>Methanobacteriales</taxon>
        <taxon>Methanobacteriaceae</taxon>
        <taxon>Methanothermobacter</taxon>
    </lineage>
</organism>
<dbReference type="GeneID" id="58977947"/>
<dbReference type="SUPFAM" id="SSF51735">
    <property type="entry name" value="NAD(P)-binding Rossmann-fold domains"/>
    <property type="match status" value="1"/>
</dbReference>
<feature type="domain" description="Phosphogluconate dehydrogenase NAD-binding putative C-terminal" evidence="2">
    <location>
        <begin position="180"/>
        <end position="249"/>
    </location>
</feature>
<dbReference type="KEGG" id="mwo:MWSIV6_0288"/>
<dbReference type="AlphaFoldDB" id="A0A9E7RV74"/>
<dbReference type="InterPro" id="IPR015814">
    <property type="entry name" value="Pgluconate_DH_NAD-bd_C"/>
</dbReference>
<dbReference type="Proteomes" id="UP001369247">
    <property type="component" value="Unassembled WGS sequence"/>
</dbReference>
<dbReference type="InterPro" id="IPR036291">
    <property type="entry name" value="NAD(P)-bd_dom_sf"/>
</dbReference>
<dbReference type="EMBL" id="JAXUHJ010000013">
    <property type="protein sequence ID" value="MEJ8543344.1"/>
    <property type="molecule type" value="Genomic_DNA"/>
</dbReference>
<dbReference type="PANTHER" id="PTHR43580">
    <property type="entry name" value="OXIDOREDUCTASE GLYR1-RELATED"/>
    <property type="match status" value="1"/>
</dbReference>
<dbReference type="SUPFAM" id="SSF48179">
    <property type="entry name" value="6-phosphogluconate dehydrogenase C-terminal domain-like"/>
    <property type="match status" value="1"/>
</dbReference>
<name>A0A9E7RV74_METWO</name>